<gene>
    <name evidence="7" type="ORF">SAMN02927935_03625</name>
</gene>
<keyword evidence="8" id="KW-1185">Reference proteome</keyword>
<dbReference type="Proteomes" id="UP000183031">
    <property type="component" value="Unassembled WGS sequence"/>
</dbReference>
<dbReference type="CDD" id="cd01173">
    <property type="entry name" value="pyridoxal_pyridoxamine_kinase"/>
    <property type="match status" value="1"/>
</dbReference>
<keyword evidence="2" id="KW-0808">Transferase</keyword>
<evidence type="ECO:0000256" key="3">
    <source>
        <dbReference type="ARBA" id="ARBA00022741"/>
    </source>
</evidence>
<dbReference type="PANTHER" id="PTHR10534:SF15">
    <property type="entry name" value="PYRIDOXINE_PYRIDOXAL_PYRIDOXAMINE KINASE"/>
    <property type="match status" value="1"/>
</dbReference>
<keyword evidence="3" id="KW-0547">Nucleotide-binding</keyword>
<feature type="domain" description="Pyridoxamine kinase/Phosphomethylpyrimidine kinase" evidence="6">
    <location>
        <begin position="86"/>
        <end position="266"/>
    </location>
</feature>
<dbReference type="EMBL" id="FMUT01000010">
    <property type="protein sequence ID" value="SCZ03323.1"/>
    <property type="molecule type" value="Genomic_DNA"/>
</dbReference>
<dbReference type="InterPro" id="IPR029056">
    <property type="entry name" value="Ribokinase-like"/>
</dbReference>
<evidence type="ECO:0000259" key="6">
    <source>
        <dbReference type="Pfam" id="PF08543"/>
    </source>
</evidence>
<proteinExistence type="predicted"/>
<evidence type="ECO:0000256" key="2">
    <source>
        <dbReference type="ARBA" id="ARBA00022679"/>
    </source>
</evidence>
<dbReference type="PANTHER" id="PTHR10534">
    <property type="entry name" value="PYRIDOXAL KINASE"/>
    <property type="match status" value="1"/>
</dbReference>
<evidence type="ECO:0000313" key="8">
    <source>
        <dbReference type="Proteomes" id="UP000183031"/>
    </source>
</evidence>
<keyword evidence="4 7" id="KW-0418">Kinase</keyword>
<evidence type="ECO:0000313" key="7">
    <source>
        <dbReference type="EMBL" id="SCZ03323.1"/>
    </source>
</evidence>
<evidence type="ECO:0000256" key="5">
    <source>
        <dbReference type="ARBA" id="ARBA00022840"/>
    </source>
</evidence>
<comment type="caution">
    <text evidence="7">The sequence shown here is derived from an EMBL/GenBank/DDBJ whole genome shotgun (WGS) entry which is preliminary data.</text>
</comment>
<organism evidence="7 8">
    <name type="scientific">Serratia nematodiphila</name>
    <dbReference type="NCBI Taxonomy" id="458197"/>
    <lineage>
        <taxon>Bacteria</taxon>
        <taxon>Pseudomonadati</taxon>
        <taxon>Pseudomonadota</taxon>
        <taxon>Gammaproteobacteria</taxon>
        <taxon>Enterobacterales</taxon>
        <taxon>Yersiniaceae</taxon>
        <taxon>Serratia</taxon>
    </lineage>
</organism>
<dbReference type="EC" id="2.7.1.35" evidence="1"/>
<dbReference type="Pfam" id="PF08543">
    <property type="entry name" value="Phos_pyr_kin"/>
    <property type="match status" value="1"/>
</dbReference>
<sequence>MQQASPLRSPPIDVISIQSQVVYGSVGNGIAYRALLKKGLEALQVPSVLFGCPPYYGKPHGGVISGEWFGGFLDDLIARGVMKRTRAVIVGYLGDVMQCHILANWLQRVRALNPQIRIYIDPVMGDYGEGIYVDERIVNCYRSPFLRLANGLTPNGFELEQLCGRSLSSREQTQRAAQALLNDTTEWVLVTSAPGVAQHEDEVGLMLVTRQEAQCFTHPKVKSAVKGTGDLFTALLVSHLLQGAALDAAVIAAGGEVCDVLAEAAHFGWEEIGSLRALKP</sequence>
<dbReference type="RefSeq" id="WP_033632957.1">
    <property type="nucleotide sequence ID" value="NZ_CBCSIN010000010.1"/>
</dbReference>
<dbReference type="InterPro" id="IPR004625">
    <property type="entry name" value="PyrdxlKinase"/>
</dbReference>
<dbReference type="Gene3D" id="3.40.1190.20">
    <property type="match status" value="1"/>
</dbReference>
<evidence type="ECO:0000256" key="1">
    <source>
        <dbReference type="ARBA" id="ARBA00012104"/>
    </source>
</evidence>
<accession>A0A1G5KRP7</accession>
<evidence type="ECO:0000256" key="4">
    <source>
        <dbReference type="ARBA" id="ARBA00022777"/>
    </source>
</evidence>
<dbReference type="GO" id="GO:0016301">
    <property type="term" value="F:kinase activity"/>
    <property type="evidence" value="ECO:0007669"/>
    <property type="project" value="UniProtKB-KW"/>
</dbReference>
<name>A0A1G5KRP7_9GAMM</name>
<keyword evidence="5" id="KW-0067">ATP-binding</keyword>
<dbReference type="InterPro" id="IPR013749">
    <property type="entry name" value="PM/HMP-P_kinase-1"/>
</dbReference>
<dbReference type="SUPFAM" id="SSF53613">
    <property type="entry name" value="Ribokinase-like"/>
    <property type="match status" value="1"/>
</dbReference>
<reference evidence="7 8" key="1">
    <citation type="submission" date="2016-10" db="EMBL/GenBank/DDBJ databases">
        <authorList>
            <person name="Varghese N."/>
            <person name="Submissions S."/>
        </authorList>
    </citation>
    <scope>NUCLEOTIDE SEQUENCE [LARGE SCALE GENOMIC DNA]</scope>
    <source>
        <strain evidence="7 8">CGMCC 1.6853</strain>
    </source>
</reference>
<protein>
    <recommendedName>
        <fullName evidence="1">pyridoxal kinase</fullName>
        <ecNumber evidence="1">2.7.1.35</ecNumber>
    </recommendedName>
</protein>